<dbReference type="GO" id="GO:0005840">
    <property type="term" value="C:ribosome"/>
    <property type="evidence" value="ECO:0007669"/>
    <property type="project" value="UniProtKB-KW"/>
</dbReference>
<dbReference type="Proteomes" id="UP000782312">
    <property type="component" value="Unassembled WGS sequence"/>
</dbReference>
<dbReference type="Gene3D" id="3.30.70.330">
    <property type="match status" value="1"/>
</dbReference>
<dbReference type="PANTHER" id="PTHR11620">
    <property type="entry name" value="60S RIBOSOMAL PROTEIN L23A"/>
    <property type="match status" value="1"/>
</dbReference>
<dbReference type="HAMAP" id="MF_01369_B">
    <property type="entry name" value="Ribosomal_uL23_B"/>
    <property type="match status" value="1"/>
</dbReference>
<organism evidence="8 9">
    <name type="scientific">Tectimicrobiota bacterium</name>
    <dbReference type="NCBI Taxonomy" id="2528274"/>
    <lineage>
        <taxon>Bacteria</taxon>
        <taxon>Pseudomonadati</taxon>
        <taxon>Nitrospinota/Tectimicrobiota group</taxon>
        <taxon>Candidatus Tectimicrobiota</taxon>
    </lineage>
</organism>
<dbReference type="GO" id="GO:1990904">
    <property type="term" value="C:ribonucleoprotein complex"/>
    <property type="evidence" value="ECO:0007669"/>
    <property type="project" value="UniProtKB-KW"/>
</dbReference>
<evidence type="ECO:0000256" key="7">
    <source>
        <dbReference type="RuleBase" id="RU003934"/>
    </source>
</evidence>
<evidence type="ECO:0000256" key="6">
    <source>
        <dbReference type="HAMAP-Rule" id="MF_01369"/>
    </source>
</evidence>
<comment type="similarity">
    <text evidence="1 6 7">Belongs to the universal ribosomal protein uL23 family.</text>
</comment>
<dbReference type="InterPro" id="IPR012677">
    <property type="entry name" value="Nucleotide-bd_a/b_plait_sf"/>
</dbReference>
<accession>A0A932HZB0</accession>
<keyword evidence="2 6" id="KW-0699">rRNA-binding</keyword>
<evidence type="ECO:0000256" key="3">
    <source>
        <dbReference type="ARBA" id="ARBA00022884"/>
    </source>
</evidence>
<dbReference type="InterPro" id="IPR012678">
    <property type="entry name" value="Ribosomal_uL23/eL15/eS24_sf"/>
</dbReference>
<name>A0A932HZB0_UNCTE</name>
<evidence type="ECO:0000313" key="8">
    <source>
        <dbReference type="EMBL" id="MBI3127218.1"/>
    </source>
</evidence>
<evidence type="ECO:0000256" key="5">
    <source>
        <dbReference type="ARBA" id="ARBA00023274"/>
    </source>
</evidence>
<evidence type="ECO:0000313" key="9">
    <source>
        <dbReference type="Proteomes" id="UP000782312"/>
    </source>
</evidence>
<keyword evidence="5 6" id="KW-0687">Ribonucleoprotein</keyword>
<dbReference type="NCBIfam" id="NF004363">
    <property type="entry name" value="PRK05738.2-4"/>
    <property type="match status" value="1"/>
</dbReference>
<dbReference type="NCBIfam" id="NF004366">
    <property type="entry name" value="PRK05738.3-2"/>
    <property type="match status" value="1"/>
</dbReference>
<sequence length="95" mass="10856">METTQIIRRPCVTEKSIQSSEAANKVVFEVDMRANKTQVKKAVEELFKVTVLKVNTLWMPAKQVRMGKRAGMRPAWKKAVVTLKEGDKIEFFETA</sequence>
<gene>
    <name evidence="6 8" type="primary">rplW</name>
    <name evidence="8" type="ORF">HYZ11_06410</name>
</gene>
<dbReference type="InterPro" id="IPR001014">
    <property type="entry name" value="Ribosomal_uL23_CS"/>
</dbReference>
<dbReference type="PROSITE" id="PS00050">
    <property type="entry name" value="RIBOSOMAL_L23"/>
    <property type="match status" value="1"/>
</dbReference>
<comment type="caution">
    <text evidence="8">The sequence shown here is derived from an EMBL/GenBank/DDBJ whole genome shotgun (WGS) entry which is preliminary data.</text>
</comment>
<dbReference type="FunFam" id="3.30.70.330:FF:000001">
    <property type="entry name" value="50S ribosomal protein L23"/>
    <property type="match status" value="1"/>
</dbReference>
<dbReference type="GO" id="GO:0003735">
    <property type="term" value="F:structural constituent of ribosome"/>
    <property type="evidence" value="ECO:0007669"/>
    <property type="project" value="InterPro"/>
</dbReference>
<protein>
    <recommendedName>
        <fullName evidence="6">Large ribosomal subunit protein uL23</fullName>
    </recommendedName>
</protein>
<proteinExistence type="inferred from homology"/>
<dbReference type="Pfam" id="PF00276">
    <property type="entry name" value="Ribosomal_L23"/>
    <property type="match status" value="1"/>
</dbReference>
<dbReference type="SUPFAM" id="SSF54189">
    <property type="entry name" value="Ribosomal proteins S24e, L23 and L15e"/>
    <property type="match status" value="1"/>
</dbReference>
<evidence type="ECO:0000256" key="2">
    <source>
        <dbReference type="ARBA" id="ARBA00022730"/>
    </source>
</evidence>
<evidence type="ECO:0000256" key="1">
    <source>
        <dbReference type="ARBA" id="ARBA00006700"/>
    </source>
</evidence>
<comment type="subunit">
    <text evidence="6">Part of the 50S ribosomal subunit. Contacts protein L29, and trigger factor when it is bound to the ribosome.</text>
</comment>
<reference evidence="8" key="1">
    <citation type="submission" date="2020-07" db="EMBL/GenBank/DDBJ databases">
        <title>Huge and variable diversity of episymbiotic CPR bacteria and DPANN archaea in groundwater ecosystems.</title>
        <authorList>
            <person name="He C.Y."/>
            <person name="Keren R."/>
            <person name="Whittaker M."/>
            <person name="Farag I.F."/>
            <person name="Doudna J."/>
            <person name="Cate J.H.D."/>
            <person name="Banfield J.F."/>
        </authorList>
    </citation>
    <scope>NUCLEOTIDE SEQUENCE</scope>
    <source>
        <strain evidence="8">NC_groundwater_763_Ag_S-0.2um_68_21</strain>
    </source>
</reference>
<dbReference type="EMBL" id="JACPUR010000017">
    <property type="protein sequence ID" value="MBI3127218.1"/>
    <property type="molecule type" value="Genomic_DNA"/>
</dbReference>
<keyword evidence="4 6" id="KW-0689">Ribosomal protein</keyword>
<dbReference type="AlphaFoldDB" id="A0A932HZB0"/>
<comment type="function">
    <text evidence="6">One of the early assembly proteins it binds 23S rRNA. One of the proteins that surrounds the polypeptide exit tunnel on the outside of the ribosome. Forms the main docking site for trigger factor binding to the ribosome.</text>
</comment>
<dbReference type="NCBIfam" id="NF004359">
    <property type="entry name" value="PRK05738.1-3"/>
    <property type="match status" value="1"/>
</dbReference>
<dbReference type="InterPro" id="IPR013025">
    <property type="entry name" value="Ribosomal_uL23-like"/>
</dbReference>
<evidence type="ECO:0000256" key="4">
    <source>
        <dbReference type="ARBA" id="ARBA00022980"/>
    </source>
</evidence>
<dbReference type="GO" id="GO:0006412">
    <property type="term" value="P:translation"/>
    <property type="evidence" value="ECO:0007669"/>
    <property type="project" value="UniProtKB-UniRule"/>
</dbReference>
<dbReference type="GO" id="GO:0019843">
    <property type="term" value="F:rRNA binding"/>
    <property type="evidence" value="ECO:0007669"/>
    <property type="project" value="UniProtKB-UniRule"/>
</dbReference>
<keyword evidence="3 6" id="KW-0694">RNA-binding</keyword>